<reference evidence="1 2" key="1">
    <citation type="journal article" date="2015" name="Nature">
        <title>rRNA introns, odd ribosomes, and small enigmatic genomes across a large radiation of phyla.</title>
        <authorList>
            <person name="Brown C.T."/>
            <person name="Hug L.A."/>
            <person name="Thomas B.C."/>
            <person name="Sharon I."/>
            <person name="Castelle C.J."/>
            <person name="Singh A."/>
            <person name="Wilkins M.J."/>
            <person name="Williams K.H."/>
            <person name="Banfield J.F."/>
        </authorList>
    </citation>
    <scope>NUCLEOTIDE SEQUENCE [LARGE SCALE GENOMIC DNA]</scope>
</reference>
<sequence>MEATKARPTNNLKKYEAMLKPNRSIASFMRLAGLITKKEAEQILASTKKARAQWR</sequence>
<dbReference type="EMBL" id="LCHP01000001">
    <property type="protein sequence ID" value="KKT37258.1"/>
    <property type="molecule type" value="Genomic_DNA"/>
</dbReference>
<protein>
    <submittedName>
        <fullName evidence="1">Uncharacterized protein</fullName>
    </submittedName>
</protein>
<organism evidence="1 2">
    <name type="scientific">Candidatus Nomurabacteria bacterium GW2011_GWB1_44_12</name>
    <dbReference type="NCBI Taxonomy" id="1618748"/>
    <lineage>
        <taxon>Bacteria</taxon>
        <taxon>Candidatus Nomuraibacteriota</taxon>
    </lineage>
</organism>
<accession>A0A837I8G8</accession>
<proteinExistence type="predicted"/>
<dbReference type="Proteomes" id="UP000033815">
    <property type="component" value="Unassembled WGS sequence"/>
</dbReference>
<name>A0A837I8G8_9BACT</name>
<evidence type="ECO:0000313" key="1">
    <source>
        <dbReference type="EMBL" id="KKT37258.1"/>
    </source>
</evidence>
<evidence type="ECO:0000313" key="2">
    <source>
        <dbReference type="Proteomes" id="UP000033815"/>
    </source>
</evidence>
<dbReference type="AlphaFoldDB" id="A0A837I8G8"/>
<gene>
    <name evidence="1" type="ORF">UW25_C0001G0066</name>
</gene>
<comment type="caution">
    <text evidence="1">The sequence shown here is derived from an EMBL/GenBank/DDBJ whole genome shotgun (WGS) entry which is preliminary data.</text>
</comment>